<evidence type="ECO:0000313" key="2">
    <source>
        <dbReference type="EMBL" id="MBW4670432.1"/>
    </source>
</evidence>
<dbReference type="AlphaFoldDB" id="A0A951QSU6"/>
<organism evidence="2 3">
    <name type="scientific">Cyanomargarita calcarea GSE-NOS-MK-12-04C</name>
    <dbReference type="NCBI Taxonomy" id="2839659"/>
    <lineage>
        <taxon>Bacteria</taxon>
        <taxon>Bacillati</taxon>
        <taxon>Cyanobacteriota</taxon>
        <taxon>Cyanophyceae</taxon>
        <taxon>Nostocales</taxon>
        <taxon>Cyanomargaritaceae</taxon>
        <taxon>Cyanomargarita</taxon>
    </lineage>
</organism>
<name>A0A951QSU6_9CYAN</name>
<comment type="caution">
    <text evidence="2">The sequence shown here is derived from an EMBL/GenBank/DDBJ whole genome shotgun (WGS) entry which is preliminary data.</text>
</comment>
<evidence type="ECO:0000256" key="1">
    <source>
        <dbReference type="SAM" id="Phobius"/>
    </source>
</evidence>
<protein>
    <submittedName>
        <fullName evidence="2">Uncharacterized protein</fullName>
    </submittedName>
</protein>
<accession>A0A951QSU6</accession>
<dbReference type="EMBL" id="JAHHGZ010000030">
    <property type="protein sequence ID" value="MBW4670432.1"/>
    <property type="molecule type" value="Genomic_DNA"/>
</dbReference>
<evidence type="ECO:0000313" key="3">
    <source>
        <dbReference type="Proteomes" id="UP000729701"/>
    </source>
</evidence>
<dbReference type="Proteomes" id="UP000729701">
    <property type="component" value="Unassembled WGS sequence"/>
</dbReference>
<keyword evidence="1" id="KW-0472">Membrane</keyword>
<keyword evidence="1" id="KW-0812">Transmembrane</keyword>
<reference evidence="2" key="2">
    <citation type="journal article" date="2022" name="Microbiol. Resour. Announc.">
        <title>Metagenome Sequencing to Explore Phylogenomics of Terrestrial Cyanobacteria.</title>
        <authorList>
            <person name="Ward R.D."/>
            <person name="Stajich J.E."/>
            <person name="Johansen J.R."/>
            <person name="Huntemann M."/>
            <person name="Clum A."/>
            <person name="Foster B."/>
            <person name="Foster B."/>
            <person name="Roux S."/>
            <person name="Palaniappan K."/>
            <person name="Varghese N."/>
            <person name="Mukherjee S."/>
            <person name="Reddy T.B.K."/>
            <person name="Daum C."/>
            <person name="Copeland A."/>
            <person name="Chen I.A."/>
            <person name="Ivanova N.N."/>
            <person name="Kyrpides N.C."/>
            <person name="Shapiro N."/>
            <person name="Eloe-Fadrosh E.A."/>
            <person name="Pietrasiak N."/>
        </authorList>
    </citation>
    <scope>NUCLEOTIDE SEQUENCE</scope>
    <source>
        <strain evidence="2">GSE-NOS-MK-12-04C</strain>
    </source>
</reference>
<gene>
    <name evidence="2" type="ORF">KME60_24205</name>
</gene>
<feature type="transmembrane region" description="Helical" evidence="1">
    <location>
        <begin position="7"/>
        <end position="32"/>
    </location>
</feature>
<proteinExistence type="predicted"/>
<sequence>MVIVPRSMVLLVIVVISVVEPSAFLVVLTSLFSFSTFLRLSAAFGSFEGEVLVGLTLPVTGCEYQWNRKPG</sequence>
<reference evidence="2" key="1">
    <citation type="submission" date="2021-05" db="EMBL/GenBank/DDBJ databases">
        <authorList>
            <person name="Pietrasiak N."/>
            <person name="Ward R."/>
            <person name="Stajich J.E."/>
            <person name="Kurbessoian T."/>
        </authorList>
    </citation>
    <scope>NUCLEOTIDE SEQUENCE</scope>
    <source>
        <strain evidence="2">GSE-NOS-MK-12-04C</strain>
    </source>
</reference>
<keyword evidence="1" id="KW-1133">Transmembrane helix</keyword>